<dbReference type="EMBL" id="BMJC01000001">
    <property type="protein sequence ID" value="GGA82304.1"/>
    <property type="molecule type" value="Genomic_DNA"/>
</dbReference>
<dbReference type="CDD" id="cd00038">
    <property type="entry name" value="CAP_ED"/>
    <property type="match status" value="1"/>
</dbReference>
<proteinExistence type="predicted"/>
<sequence>MEHMEYPLSQLRKYHKLSDEFISDLKTRIRNIEAPKNSTLLLKGDICRDMYLIEKGMLICYDFKPETGEKYCAWLLSEGDFVTSVDSFNNQIPSTQTIITHTKSLLWAITKQDQDELTENHREFAAIRLKLNEIYNGRGREMDTKGKWPKEQFYEWLIYKYPYIAKATKVAQAHLLGISRDKLYEILKNRSEKK</sequence>
<reference evidence="2" key="1">
    <citation type="journal article" date="2014" name="Int. J. Syst. Evol. Microbiol.">
        <title>Complete genome sequence of Corynebacterium casei LMG S-19264T (=DSM 44701T), isolated from a smear-ripened cheese.</title>
        <authorList>
            <consortium name="US DOE Joint Genome Institute (JGI-PGF)"/>
            <person name="Walter F."/>
            <person name="Albersmeier A."/>
            <person name="Kalinowski J."/>
            <person name="Ruckert C."/>
        </authorList>
    </citation>
    <scope>NUCLEOTIDE SEQUENCE</scope>
    <source>
        <strain evidence="2">CGMCC 1.15448</strain>
    </source>
</reference>
<dbReference type="InterPro" id="IPR014710">
    <property type="entry name" value="RmlC-like_jellyroll"/>
</dbReference>
<evidence type="ECO:0000259" key="1">
    <source>
        <dbReference type="PROSITE" id="PS50042"/>
    </source>
</evidence>
<dbReference type="Proteomes" id="UP000607559">
    <property type="component" value="Unassembled WGS sequence"/>
</dbReference>
<dbReference type="InterPro" id="IPR018490">
    <property type="entry name" value="cNMP-bd_dom_sf"/>
</dbReference>
<feature type="domain" description="Cyclic nucleotide-binding" evidence="1">
    <location>
        <begin position="13"/>
        <end position="112"/>
    </location>
</feature>
<dbReference type="SUPFAM" id="SSF51206">
    <property type="entry name" value="cAMP-binding domain-like"/>
    <property type="match status" value="1"/>
</dbReference>
<comment type="caution">
    <text evidence="2">The sequence shown here is derived from an EMBL/GenBank/DDBJ whole genome shotgun (WGS) entry which is preliminary data.</text>
</comment>
<dbReference type="Pfam" id="PF00027">
    <property type="entry name" value="cNMP_binding"/>
    <property type="match status" value="1"/>
</dbReference>
<dbReference type="PROSITE" id="PS50042">
    <property type="entry name" value="CNMP_BINDING_3"/>
    <property type="match status" value="1"/>
</dbReference>
<dbReference type="InterPro" id="IPR000595">
    <property type="entry name" value="cNMP-bd_dom"/>
</dbReference>
<evidence type="ECO:0000313" key="2">
    <source>
        <dbReference type="EMBL" id="GGA82304.1"/>
    </source>
</evidence>
<accession>A0A8J2U6P1</accession>
<dbReference type="Gene3D" id="2.60.120.10">
    <property type="entry name" value="Jelly Rolls"/>
    <property type="match status" value="1"/>
</dbReference>
<keyword evidence="3" id="KW-1185">Reference proteome</keyword>
<reference evidence="2" key="2">
    <citation type="submission" date="2020-09" db="EMBL/GenBank/DDBJ databases">
        <authorList>
            <person name="Sun Q."/>
            <person name="Zhou Y."/>
        </authorList>
    </citation>
    <scope>NUCLEOTIDE SEQUENCE</scope>
    <source>
        <strain evidence="2">CGMCC 1.15448</strain>
    </source>
</reference>
<protein>
    <recommendedName>
        <fullName evidence="1">Cyclic nucleotide-binding domain-containing protein</fullName>
    </recommendedName>
</protein>
<organism evidence="2 3">
    <name type="scientific">Puia dinghuensis</name>
    <dbReference type="NCBI Taxonomy" id="1792502"/>
    <lineage>
        <taxon>Bacteria</taxon>
        <taxon>Pseudomonadati</taxon>
        <taxon>Bacteroidota</taxon>
        <taxon>Chitinophagia</taxon>
        <taxon>Chitinophagales</taxon>
        <taxon>Chitinophagaceae</taxon>
        <taxon>Puia</taxon>
    </lineage>
</organism>
<dbReference type="AlphaFoldDB" id="A0A8J2U6P1"/>
<gene>
    <name evidence="2" type="ORF">GCM10011511_01590</name>
</gene>
<evidence type="ECO:0000313" key="3">
    <source>
        <dbReference type="Proteomes" id="UP000607559"/>
    </source>
</evidence>
<name>A0A8J2U6P1_9BACT</name>